<dbReference type="Pfam" id="PF13727">
    <property type="entry name" value="CoA_binding_3"/>
    <property type="match status" value="1"/>
</dbReference>
<dbReference type="PANTHER" id="PTHR43318">
    <property type="entry name" value="UDP-N-ACETYLGLUCOSAMINE 4,6-DEHYDRATASE"/>
    <property type="match status" value="1"/>
</dbReference>
<feature type="transmembrane region" description="Helical" evidence="3">
    <location>
        <begin position="49"/>
        <end position="70"/>
    </location>
</feature>
<dbReference type="AlphaFoldDB" id="A0A1T4PKT2"/>
<keyword evidence="3" id="KW-0812">Transmembrane</keyword>
<name>A0A1T4PKT2_9HYPH</name>
<evidence type="ECO:0000259" key="4">
    <source>
        <dbReference type="Pfam" id="PF02719"/>
    </source>
</evidence>
<feature type="transmembrane region" description="Helical" evidence="3">
    <location>
        <begin position="82"/>
        <end position="103"/>
    </location>
</feature>
<evidence type="ECO:0000256" key="2">
    <source>
        <dbReference type="SAM" id="MobiDB-lite"/>
    </source>
</evidence>
<dbReference type="InterPro" id="IPR003869">
    <property type="entry name" value="Polysac_CapD-like"/>
</dbReference>
<dbReference type="InterPro" id="IPR051203">
    <property type="entry name" value="Polysaccharide_Synthase-Rel"/>
</dbReference>
<protein>
    <submittedName>
        <fullName evidence="5">O-antigen biosynthesis protein WbqV</fullName>
    </submittedName>
</protein>
<feature type="transmembrane region" description="Helical" evidence="3">
    <location>
        <begin position="115"/>
        <end position="135"/>
    </location>
</feature>
<evidence type="ECO:0000256" key="3">
    <source>
        <dbReference type="SAM" id="Phobius"/>
    </source>
</evidence>
<organism evidence="5 6">
    <name type="scientific">Consotaella salsifontis</name>
    <dbReference type="NCBI Taxonomy" id="1365950"/>
    <lineage>
        <taxon>Bacteria</taxon>
        <taxon>Pseudomonadati</taxon>
        <taxon>Pseudomonadota</taxon>
        <taxon>Alphaproteobacteria</taxon>
        <taxon>Hyphomicrobiales</taxon>
        <taxon>Aurantimonadaceae</taxon>
        <taxon>Consotaella</taxon>
    </lineage>
</organism>
<evidence type="ECO:0000313" key="5">
    <source>
        <dbReference type="EMBL" id="SJZ91847.1"/>
    </source>
</evidence>
<dbReference type="Pfam" id="PF02719">
    <property type="entry name" value="Polysacc_synt_2"/>
    <property type="match status" value="1"/>
</dbReference>
<evidence type="ECO:0000256" key="1">
    <source>
        <dbReference type="ARBA" id="ARBA00007430"/>
    </source>
</evidence>
<feature type="region of interest" description="Disordered" evidence="2">
    <location>
        <begin position="642"/>
        <end position="662"/>
    </location>
</feature>
<feature type="domain" description="Polysaccharide biosynthesis protein CapD-like" evidence="4">
    <location>
        <begin position="299"/>
        <end position="589"/>
    </location>
</feature>
<dbReference type="EMBL" id="FUXL01000004">
    <property type="protein sequence ID" value="SJZ91847.1"/>
    <property type="molecule type" value="Genomic_DNA"/>
</dbReference>
<dbReference type="RefSeq" id="WP_165690803.1">
    <property type="nucleotide sequence ID" value="NZ_FUXL01000004.1"/>
</dbReference>
<sequence length="662" mass="72986">MSLSRPHTRMLLVRGAALFHDIIMGTIAFLLSLVLRLDFDGLMPHLVEYIVASLMFGIIVSAFGFLLGMNRGVWRYASLPDLVAIVKAATASVLLFIAIHFFLVRLDGIPRSSIIVVWAFLIVLLGGPRVAYRVYRNERDTHRGKAKAKKRALLIGAGDAADLFLKVIKERSSAGFEVLAIIDERGRRAGRFIQGVPVKGPLEMLGTIIEDFHIRGLEVDALIVAQSADANQAHELLVQLVAVAGQYHLELLRLPNLLEMRSLDQAVEVQPVKVEDLLQRPPVKLDMKSIAAMISDKSVLITGAGGSIGSELVRQVARLKPRNLVLLDANEYLLYSIDMEMARDFRDVPRHALLCNVRERESVFQVMETHRPEVVFHAAALKHVPIVEAQPLQGLFTNAIGTRHVAEAAIKVNAQAVVLVSTDKAVNSTNAMGATKRLAEMFCQAMDLDADATETRFVTVRFGNVLGSSGSVVPLFERQIKAGGPVTVTHPEIERYFMTIPEACLLVMQAAAYGLNHRGERGRIFVLDMGAPVKIVDLARNLIRLSGLRPELDIKIVYTGLRPGEKLYEELFSTGEALKQTNAEGILTASPRAIEGALIIRIFDELRRMIETNNVSGALRLLKATVSDFNPGEEIQSMMDMDHGLPLDPPRRPITIARQDGE</sequence>
<reference evidence="5 6" key="1">
    <citation type="submission" date="2017-02" db="EMBL/GenBank/DDBJ databases">
        <authorList>
            <person name="Peterson S.W."/>
        </authorList>
    </citation>
    <scope>NUCLEOTIDE SEQUENCE [LARGE SCALE GENOMIC DNA]</scope>
    <source>
        <strain evidence="5 6">USBA 369</strain>
    </source>
</reference>
<feature type="compositionally biased region" description="Basic and acidic residues" evidence="2">
    <location>
        <begin position="642"/>
        <end position="651"/>
    </location>
</feature>
<proteinExistence type="inferred from homology"/>
<comment type="similarity">
    <text evidence="1">Belongs to the polysaccharide synthase family.</text>
</comment>
<dbReference type="STRING" id="1365950.SAMN05428963_10424"/>
<accession>A0A1T4PKT2</accession>
<keyword evidence="3" id="KW-1133">Transmembrane helix</keyword>
<dbReference type="PANTHER" id="PTHR43318:SF1">
    <property type="entry name" value="POLYSACCHARIDE BIOSYNTHESIS PROTEIN EPSC-RELATED"/>
    <property type="match status" value="1"/>
</dbReference>
<dbReference type="Gene3D" id="3.40.50.720">
    <property type="entry name" value="NAD(P)-binding Rossmann-like Domain"/>
    <property type="match status" value="2"/>
</dbReference>
<dbReference type="CDD" id="cd05237">
    <property type="entry name" value="UDP_invert_4-6DH_SDR_e"/>
    <property type="match status" value="1"/>
</dbReference>
<dbReference type="Proteomes" id="UP000190135">
    <property type="component" value="Unassembled WGS sequence"/>
</dbReference>
<feature type="transmembrane region" description="Helical" evidence="3">
    <location>
        <begin position="12"/>
        <end position="37"/>
    </location>
</feature>
<gene>
    <name evidence="5" type="ORF">SAMN05428963_10424</name>
</gene>
<evidence type="ECO:0000313" key="6">
    <source>
        <dbReference type="Proteomes" id="UP000190135"/>
    </source>
</evidence>
<dbReference type="InterPro" id="IPR036291">
    <property type="entry name" value="NAD(P)-bd_dom_sf"/>
</dbReference>
<keyword evidence="6" id="KW-1185">Reference proteome</keyword>
<dbReference type="SUPFAM" id="SSF51735">
    <property type="entry name" value="NAD(P)-binding Rossmann-fold domains"/>
    <property type="match status" value="2"/>
</dbReference>
<keyword evidence="3" id="KW-0472">Membrane</keyword>